<organism evidence="1 2">
    <name type="scientific">Pistacia integerrima</name>
    <dbReference type="NCBI Taxonomy" id="434235"/>
    <lineage>
        <taxon>Eukaryota</taxon>
        <taxon>Viridiplantae</taxon>
        <taxon>Streptophyta</taxon>
        <taxon>Embryophyta</taxon>
        <taxon>Tracheophyta</taxon>
        <taxon>Spermatophyta</taxon>
        <taxon>Magnoliopsida</taxon>
        <taxon>eudicotyledons</taxon>
        <taxon>Gunneridae</taxon>
        <taxon>Pentapetalae</taxon>
        <taxon>rosids</taxon>
        <taxon>malvids</taxon>
        <taxon>Sapindales</taxon>
        <taxon>Anacardiaceae</taxon>
        <taxon>Pistacia</taxon>
    </lineage>
</organism>
<dbReference type="EMBL" id="CM047747">
    <property type="protein sequence ID" value="KAJ0018174.1"/>
    <property type="molecule type" value="Genomic_DNA"/>
</dbReference>
<evidence type="ECO:0000313" key="1">
    <source>
        <dbReference type="EMBL" id="KAJ0018174.1"/>
    </source>
</evidence>
<reference evidence="2" key="1">
    <citation type="journal article" date="2023" name="G3 (Bethesda)">
        <title>Genome assembly and association tests identify interacting loci associated with vigor, precocity, and sex in interspecific pistachio rootstocks.</title>
        <authorList>
            <person name="Palmer W."/>
            <person name="Jacygrad E."/>
            <person name="Sagayaradj S."/>
            <person name="Cavanaugh K."/>
            <person name="Han R."/>
            <person name="Bertier L."/>
            <person name="Beede B."/>
            <person name="Kafkas S."/>
            <person name="Golino D."/>
            <person name="Preece J."/>
            <person name="Michelmore R."/>
        </authorList>
    </citation>
    <scope>NUCLEOTIDE SEQUENCE [LARGE SCALE GENOMIC DNA]</scope>
</reference>
<protein>
    <submittedName>
        <fullName evidence="1">Uncharacterized protein</fullName>
    </submittedName>
</protein>
<accession>A0ACC0XIN7</accession>
<name>A0ACC0XIN7_9ROSI</name>
<sequence>MSLVMRRNGYSKMDKEDPEELKHRRTQFLIYKVLEKADYSSSRRKTSFLRIRLCRLKLKIGKKFKKLRKSMLVSSASAARVLIQFKAWKNIFFGFGDTISTLPEPHHLFS</sequence>
<gene>
    <name evidence="1" type="ORF">Pint_10956</name>
</gene>
<proteinExistence type="predicted"/>
<dbReference type="Proteomes" id="UP001163603">
    <property type="component" value="Chromosome 12"/>
</dbReference>
<evidence type="ECO:0000313" key="2">
    <source>
        <dbReference type="Proteomes" id="UP001163603"/>
    </source>
</evidence>
<comment type="caution">
    <text evidence="1">The sequence shown here is derived from an EMBL/GenBank/DDBJ whole genome shotgun (WGS) entry which is preliminary data.</text>
</comment>
<keyword evidence="2" id="KW-1185">Reference proteome</keyword>